<reference evidence="2" key="1">
    <citation type="submission" date="2023-03" db="EMBL/GenBank/DDBJ databases">
        <authorList>
            <person name="Steffen K."/>
            <person name="Cardenas P."/>
        </authorList>
    </citation>
    <scope>NUCLEOTIDE SEQUENCE</scope>
</reference>
<sequence>MSDEETDVEDNSLLLKHSLTWRSERLNTLIQKLDFRYMEARKKKENSKPLKARKDGSPSK</sequence>
<evidence type="ECO:0000256" key="1">
    <source>
        <dbReference type="SAM" id="MobiDB-lite"/>
    </source>
</evidence>
<feature type="region of interest" description="Disordered" evidence="1">
    <location>
        <begin position="40"/>
        <end position="60"/>
    </location>
</feature>
<feature type="non-terminal residue" evidence="2">
    <location>
        <position position="60"/>
    </location>
</feature>
<dbReference type="Proteomes" id="UP001174909">
    <property type="component" value="Unassembled WGS sequence"/>
</dbReference>
<keyword evidence="3" id="KW-1185">Reference proteome</keyword>
<name>A0AA35SXM9_GEOBA</name>
<accession>A0AA35SXM9</accession>
<gene>
    <name evidence="2" type="ORF">GBAR_LOCUS20876</name>
</gene>
<dbReference type="AlphaFoldDB" id="A0AA35SXM9"/>
<protein>
    <submittedName>
        <fullName evidence="2">Uncharacterized protein</fullName>
    </submittedName>
</protein>
<evidence type="ECO:0000313" key="2">
    <source>
        <dbReference type="EMBL" id="CAI8037352.1"/>
    </source>
</evidence>
<organism evidence="2 3">
    <name type="scientific">Geodia barretti</name>
    <name type="common">Barrett's horny sponge</name>
    <dbReference type="NCBI Taxonomy" id="519541"/>
    <lineage>
        <taxon>Eukaryota</taxon>
        <taxon>Metazoa</taxon>
        <taxon>Porifera</taxon>
        <taxon>Demospongiae</taxon>
        <taxon>Heteroscleromorpha</taxon>
        <taxon>Tetractinellida</taxon>
        <taxon>Astrophorina</taxon>
        <taxon>Geodiidae</taxon>
        <taxon>Geodia</taxon>
    </lineage>
</organism>
<evidence type="ECO:0000313" key="3">
    <source>
        <dbReference type="Proteomes" id="UP001174909"/>
    </source>
</evidence>
<proteinExistence type="predicted"/>
<dbReference type="EMBL" id="CASHTH010002928">
    <property type="protein sequence ID" value="CAI8037352.1"/>
    <property type="molecule type" value="Genomic_DNA"/>
</dbReference>
<comment type="caution">
    <text evidence="2">The sequence shown here is derived from an EMBL/GenBank/DDBJ whole genome shotgun (WGS) entry which is preliminary data.</text>
</comment>